<reference evidence="4" key="1">
    <citation type="submission" date="2022-01" db="UniProtKB">
        <authorList>
            <consortium name="EnsemblMetazoa"/>
        </authorList>
    </citation>
    <scope>IDENTIFICATION</scope>
</reference>
<dbReference type="Proteomes" id="UP000494040">
    <property type="component" value="Unassembled WGS sequence"/>
</dbReference>
<evidence type="ECO:0000256" key="3">
    <source>
        <dbReference type="SAM" id="MobiDB-lite"/>
    </source>
</evidence>
<dbReference type="PANTHER" id="PTHR15454:SF56">
    <property type="entry name" value="PROTEIN PHOSPHATASE 1 REGULATORY SUBUNIT 7-RELATED"/>
    <property type="match status" value="1"/>
</dbReference>
<name>A0A8I6TFE9_CIMLE</name>
<feature type="region of interest" description="Disordered" evidence="3">
    <location>
        <begin position="938"/>
        <end position="958"/>
    </location>
</feature>
<evidence type="ECO:0000313" key="4">
    <source>
        <dbReference type="EnsemblMetazoa" id="XP_014252010.1"/>
    </source>
</evidence>
<evidence type="ECO:0000313" key="5">
    <source>
        <dbReference type="Proteomes" id="UP000494040"/>
    </source>
</evidence>
<dbReference type="InterPro" id="IPR001611">
    <property type="entry name" value="Leu-rich_rpt"/>
</dbReference>
<keyword evidence="1" id="KW-0433">Leucine-rich repeat</keyword>
<dbReference type="PROSITE" id="PS51450">
    <property type="entry name" value="LRR"/>
    <property type="match status" value="3"/>
</dbReference>
<dbReference type="AlphaFoldDB" id="A0A8I6TFE9"/>
<dbReference type="OrthoDB" id="6334211at2759"/>
<protein>
    <submittedName>
        <fullName evidence="4">Uncharacterized protein</fullName>
    </submittedName>
</protein>
<feature type="region of interest" description="Disordered" evidence="3">
    <location>
        <begin position="700"/>
        <end position="721"/>
    </location>
</feature>
<dbReference type="EnsemblMetazoa" id="XM_014396524.2">
    <property type="protein sequence ID" value="XP_014252010.1"/>
    <property type="gene ID" value="LOC106668096"/>
</dbReference>
<dbReference type="SUPFAM" id="SSF52540">
    <property type="entry name" value="P-loop containing nucleoside triphosphate hydrolases"/>
    <property type="match status" value="1"/>
</dbReference>
<keyword evidence="2" id="KW-0677">Repeat</keyword>
<dbReference type="RefSeq" id="XP_014252010.1">
    <property type="nucleotide sequence ID" value="XM_014396524.2"/>
</dbReference>
<dbReference type="InterPro" id="IPR032675">
    <property type="entry name" value="LRR_dom_sf"/>
</dbReference>
<dbReference type="InterPro" id="IPR025875">
    <property type="entry name" value="Leu-rich_rpt_4"/>
</dbReference>
<dbReference type="GO" id="GO:0005737">
    <property type="term" value="C:cytoplasm"/>
    <property type="evidence" value="ECO:0007669"/>
    <property type="project" value="TreeGrafter"/>
</dbReference>
<dbReference type="Gene3D" id="3.40.50.300">
    <property type="entry name" value="P-loop containing nucleotide triphosphate hydrolases"/>
    <property type="match status" value="1"/>
</dbReference>
<keyword evidence="5" id="KW-1185">Reference proteome</keyword>
<dbReference type="KEGG" id="clec:106668096"/>
<dbReference type="Gene3D" id="3.80.10.10">
    <property type="entry name" value="Ribonuclease Inhibitor"/>
    <property type="match status" value="2"/>
</dbReference>
<dbReference type="SUPFAM" id="SSF52058">
    <property type="entry name" value="L domain-like"/>
    <property type="match status" value="1"/>
</dbReference>
<dbReference type="GeneID" id="106668096"/>
<dbReference type="Pfam" id="PF12799">
    <property type="entry name" value="LRR_4"/>
    <property type="match status" value="1"/>
</dbReference>
<dbReference type="InterPro" id="IPR027417">
    <property type="entry name" value="P-loop_NTPase"/>
</dbReference>
<evidence type="ECO:0000256" key="2">
    <source>
        <dbReference type="ARBA" id="ARBA00022737"/>
    </source>
</evidence>
<organism evidence="4 5">
    <name type="scientific">Cimex lectularius</name>
    <name type="common">Bed bug</name>
    <name type="synonym">Acanthia lectularia</name>
    <dbReference type="NCBI Taxonomy" id="79782"/>
    <lineage>
        <taxon>Eukaryota</taxon>
        <taxon>Metazoa</taxon>
        <taxon>Ecdysozoa</taxon>
        <taxon>Arthropoda</taxon>
        <taxon>Hexapoda</taxon>
        <taxon>Insecta</taxon>
        <taxon>Pterygota</taxon>
        <taxon>Neoptera</taxon>
        <taxon>Paraneoptera</taxon>
        <taxon>Hemiptera</taxon>
        <taxon>Heteroptera</taxon>
        <taxon>Panheteroptera</taxon>
        <taxon>Cimicomorpha</taxon>
        <taxon>Cimicidae</taxon>
        <taxon>Cimex</taxon>
    </lineage>
</organism>
<sequence length="958" mass="110799">MSVFLSRPSMYGYGGSYASPSEDTKERLRQRLLRTLGYNRTIEELLEGSKPEVKMEEEEEESEEQTRFDLYYDGEFIAPMEKTPFDDLFADQTDFRFLPYDEFDLTHDLGWFPFMHYEKPWAENLHPIKRIFKYSDLKLQNKELLGGLSGLIMATGLTNLDRVPNTVSYALTKLQLPNKNIADVSLLAKYKYLQYIDLSHNVIQDLTPLQHVPYLMLIDASFNMLSTFNIKPAPWFLTYVNLSFNRFTEIPDFTPYWSVKHLNLSNNQITEINEGLRNMKYLKYLNLSNNLITTVQNLFGIPLVELDLSHNQIIGETQDVTHTENYLPFKTVITLEELNMDSNRLESLSFISTARLKKLIASNNYLSMIQVLNDIEKMTELKELVIHGNEIMNVPDIYRHLIYLCPKIEKINKEKIGIPERVNARCMYGNNLFNEAIKNHTYSLLYNHIEPPPLGEDLVQINCNSAVLALVGPPGSGIETIINNLVEKHGEYVKVLKLHRTPVVVVKTKPRPSNQTAMFVRDDKLASKSIFNPRLPLLPFDCMKRRSKSRFDFSISELPRKCDNLLNIRDINMSQSSKEEIEFEDETDIEEEIDFNDTNYPSLYHHATTTQFNKLWKEGKFIFVFHSLGCSFGLCFDELTDDGKICLLGVNLQQAYELKWHGLEPTCLLTMPTSVDIHEKRLKDLHKAFVSINNDSELTKRHTRFSSRQPTLKEPSMDYSRMMDRESISTDPTASLDESLNSIRSYRKATAFYGAFCIKNIWWYDDSSERVSDQNIQVDSKKIKSVTKRNITTEKSVEDLIQKIMSTRQQYMTAHDNCLFMMAISTDDLDIAEQKVTKIAHQIYQNKKDRNSLLLESIQPRPGNELYKPLVKPMLDEMIDVLKDSSKLEWMDAGDKFIPPPYLFPDVMLKKSMTSLTLGSSRESIIYEDILHTADTPSYDDADDTYATEMSKGNNQFP</sequence>
<accession>A0A8I6TFE9</accession>
<evidence type="ECO:0000256" key="1">
    <source>
        <dbReference type="ARBA" id="ARBA00022614"/>
    </source>
</evidence>
<dbReference type="PANTHER" id="PTHR15454">
    <property type="entry name" value="NISCHARIN RELATED"/>
    <property type="match status" value="1"/>
</dbReference>
<proteinExistence type="predicted"/>